<dbReference type="EMBL" id="MT142470">
    <property type="protein sequence ID" value="QJA81817.1"/>
    <property type="molecule type" value="Genomic_DNA"/>
</dbReference>
<dbReference type="EMBL" id="MT144809">
    <property type="protein sequence ID" value="QJH99803.1"/>
    <property type="molecule type" value="Genomic_DNA"/>
</dbReference>
<dbReference type="AlphaFoldDB" id="A0A6M3KIH0"/>
<gene>
    <name evidence="1" type="ORF">MM415A00492_0027</name>
    <name evidence="2" type="ORF">TM448B01688_0009</name>
</gene>
<reference evidence="1" key="1">
    <citation type="submission" date="2020-03" db="EMBL/GenBank/DDBJ databases">
        <title>The deep terrestrial virosphere.</title>
        <authorList>
            <person name="Holmfeldt K."/>
            <person name="Nilsson E."/>
            <person name="Simone D."/>
            <person name="Lopez-Fernandez M."/>
            <person name="Wu X."/>
            <person name="de Brujin I."/>
            <person name="Lundin D."/>
            <person name="Andersson A."/>
            <person name="Bertilsson S."/>
            <person name="Dopson M."/>
        </authorList>
    </citation>
    <scope>NUCLEOTIDE SEQUENCE</scope>
    <source>
        <strain evidence="1">MM415A00492</strain>
        <strain evidence="2">TM448B01688</strain>
    </source>
</reference>
<sequence length="121" mass="13893">MNKTNAMMALFTFDDDMDKECINLCNAINKIDGLITNESCCGHEEGNFRIWFTVKNLRSLPTLLYYCDPCHVGFRWNCVVTTDCAMSPVNFRIESESIGERAHKEADTIAKEIINFLEKEK</sequence>
<protein>
    <submittedName>
        <fullName evidence="1">Uncharacterized protein</fullName>
    </submittedName>
</protein>
<evidence type="ECO:0000313" key="2">
    <source>
        <dbReference type="EMBL" id="QJH99803.1"/>
    </source>
</evidence>
<name>A0A6M3KIH0_9ZZZZ</name>
<accession>A0A6M3KIH0</accession>
<organism evidence="1">
    <name type="scientific">viral metagenome</name>
    <dbReference type="NCBI Taxonomy" id="1070528"/>
    <lineage>
        <taxon>unclassified sequences</taxon>
        <taxon>metagenomes</taxon>
        <taxon>organismal metagenomes</taxon>
    </lineage>
</organism>
<proteinExistence type="predicted"/>
<evidence type="ECO:0000313" key="1">
    <source>
        <dbReference type="EMBL" id="QJA81817.1"/>
    </source>
</evidence>